<sequence>MALCPPFPGFPPSADLDPHHSPTDRELPPLDSHPLPASLCPQAQPEDAPLPATSARQLARGPAPHSLVASPLPMASLARRHPKTALLAAATTAVVCLPFWLPLLLITSPFLLFTSLFSMGVMALLKFLFLLSLRVQRSLTDANRRRRLGMQYAGMQGFEDVHRRDEGCLRENRIHEYLEDQLKNLSVVAFGRTESAEDLPCSFSFGGIDGHIDAFNYGRLSHDEA</sequence>
<evidence type="ECO:0000313" key="3">
    <source>
        <dbReference type="EMBL" id="KAI5062726.1"/>
    </source>
</evidence>
<evidence type="ECO:0000256" key="1">
    <source>
        <dbReference type="SAM" id="MobiDB-lite"/>
    </source>
</evidence>
<proteinExistence type="predicted"/>
<evidence type="ECO:0000313" key="4">
    <source>
        <dbReference type="Proteomes" id="UP000886520"/>
    </source>
</evidence>
<name>A0A9D4Z7P5_ADICA</name>
<feature type="compositionally biased region" description="Pro residues" evidence="1">
    <location>
        <begin position="1"/>
        <end position="11"/>
    </location>
</feature>
<dbReference type="OrthoDB" id="1935041at2759"/>
<dbReference type="AlphaFoldDB" id="A0A9D4Z7P5"/>
<accession>A0A9D4Z7P5</accession>
<gene>
    <name evidence="3" type="ORF">GOP47_0023265</name>
</gene>
<feature type="transmembrane region" description="Helical" evidence="2">
    <location>
        <begin position="84"/>
        <end position="104"/>
    </location>
</feature>
<keyword evidence="4" id="KW-1185">Reference proteome</keyword>
<organism evidence="3 4">
    <name type="scientific">Adiantum capillus-veneris</name>
    <name type="common">Maidenhair fern</name>
    <dbReference type="NCBI Taxonomy" id="13818"/>
    <lineage>
        <taxon>Eukaryota</taxon>
        <taxon>Viridiplantae</taxon>
        <taxon>Streptophyta</taxon>
        <taxon>Embryophyta</taxon>
        <taxon>Tracheophyta</taxon>
        <taxon>Polypodiopsida</taxon>
        <taxon>Polypodiidae</taxon>
        <taxon>Polypodiales</taxon>
        <taxon>Pteridineae</taxon>
        <taxon>Pteridaceae</taxon>
        <taxon>Vittarioideae</taxon>
        <taxon>Adiantum</taxon>
    </lineage>
</organism>
<comment type="caution">
    <text evidence="3">The sequence shown here is derived from an EMBL/GenBank/DDBJ whole genome shotgun (WGS) entry which is preliminary data.</text>
</comment>
<protein>
    <submittedName>
        <fullName evidence="3">Uncharacterized protein</fullName>
    </submittedName>
</protein>
<keyword evidence="2" id="KW-0812">Transmembrane</keyword>
<feature type="compositionally biased region" description="Basic and acidic residues" evidence="1">
    <location>
        <begin position="16"/>
        <end position="28"/>
    </location>
</feature>
<keyword evidence="2" id="KW-1133">Transmembrane helix</keyword>
<dbReference type="EMBL" id="JABFUD020000022">
    <property type="protein sequence ID" value="KAI5062726.1"/>
    <property type="molecule type" value="Genomic_DNA"/>
</dbReference>
<evidence type="ECO:0000256" key="2">
    <source>
        <dbReference type="SAM" id="Phobius"/>
    </source>
</evidence>
<reference evidence="3" key="1">
    <citation type="submission" date="2021-01" db="EMBL/GenBank/DDBJ databases">
        <title>Adiantum capillus-veneris genome.</title>
        <authorList>
            <person name="Fang Y."/>
            <person name="Liao Q."/>
        </authorList>
    </citation>
    <scope>NUCLEOTIDE SEQUENCE</scope>
    <source>
        <strain evidence="3">H3</strain>
        <tissue evidence="3">Leaf</tissue>
    </source>
</reference>
<feature type="transmembrane region" description="Helical" evidence="2">
    <location>
        <begin position="110"/>
        <end position="131"/>
    </location>
</feature>
<dbReference type="Proteomes" id="UP000886520">
    <property type="component" value="Chromosome 22"/>
</dbReference>
<feature type="region of interest" description="Disordered" evidence="1">
    <location>
        <begin position="1"/>
        <end position="52"/>
    </location>
</feature>
<keyword evidence="2" id="KW-0472">Membrane</keyword>